<sequence length="565" mass="64888">MAKNAFRAFSDQVEEAGVDSGQEDMLEGQNDDGIPIQAEEMLVVEAINGDSTRERSISYLPIRPPSWVSLPTDIAHYPRTSPKSPIPTIIRLGDAGRSNCDLRVSPEILGMPKMLRKCRIYTLTEEVERQMELVRCPRCHPRKHCFVGPDTRSLGLFNYNNTVLMSHELLDEYVSRFTSAVSPFAAFVEGMSRIYSGRGFSFVKEDLFRSVWFAYATLQDFTGDMTCPVCKEEPDCVIWDGVTLAYGKEHLTSDLKPPTELSPAAPIRKRQYSEKPQFIRETRKEPIRRLVRRWVEGTRPAKRKGEGDSDSEDGGPRADVSIYETVRERLAKVCLDLKRLFERVLSLHSGEPESLKRLYRALFVQLAAEESAVQMVNWESWGLLRAFVENPIRDTATRLVGIPALWKVLEEEWKRNRQYPSDTVGVCSWMSDRVKEVFSILFRHQQESLPPMGSNSVEDDWRESGCYYSLPQIRLRPKYPGLKYDSNVSQSAEKERSGNCGKFYSTEGRNDVFSAMVTRWKKAPRYLVYDFAWTYEVLTSVFPEELQLNELCIVNNQQQRSGVWK</sequence>
<evidence type="ECO:0000313" key="4">
    <source>
        <dbReference type="Proteomes" id="UP001437256"/>
    </source>
</evidence>
<reference evidence="3 4" key="1">
    <citation type="submission" date="2024-05" db="EMBL/GenBank/DDBJ databases">
        <title>A draft genome resource for the thread blight pathogen Marasmius tenuissimus strain MS-2.</title>
        <authorList>
            <person name="Yulfo-Soto G.E."/>
            <person name="Baruah I.K."/>
            <person name="Amoako-Attah I."/>
            <person name="Bukari Y."/>
            <person name="Meinhardt L.W."/>
            <person name="Bailey B.A."/>
            <person name="Cohen S.P."/>
        </authorList>
    </citation>
    <scope>NUCLEOTIDE SEQUENCE [LARGE SCALE GENOMIC DNA]</scope>
    <source>
        <strain evidence="3 4">MS-2</strain>
    </source>
</reference>
<gene>
    <name evidence="3" type="ORF">AAF712_006684</name>
</gene>
<accession>A0ABR2ZY29</accession>
<protein>
    <recommendedName>
        <fullName evidence="2">HMG domain-containing protein</fullName>
    </recommendedName>
</protein>
<organism evidence="3 4">
    <name type="scientific">Marasmius tenuissimus</name>
    <dbReference type="NCBI Taxonomy" id="585030"/>
    <lineage>
        <taxon>Eukaryota</taxon>
        <taxon>Fungi</taxon>
        <taxon>Dikarya</taxon>
        <taxon>Basidiomycota</taxon>
        <taxon>Agaricomycotina</taxon>
        <taxon>Agaricomycetes</taxon>
        <taxon>Agaricomycetidae</taxon>
        <taxon>Agaricales</taxon>
        <taxon>Marasmiineae</taxon>
        <taxon>Marasmiaceae</taxon>
        <taxon>Marasmius</taxon>
    </lineage>
</organism>
<evidence type="ECO:0000259" key="2">
    <source>
        <dbReference type="Pfam" id="PF18717"/>
    </source>
</evidence>
<proteinExistence type="predicted"/>
<dbReference type="Proteomes" id="UP001437256">
    <property type="component" value="Unassembled WGS sequence"/>
</dbReference>
<feature type="region of interest" description="Disordered" evidence="1">
    <location>
        <begin position="1"/>
        <end position="23"/>
    </location>
</feature>
<name>A0ABR2ZY29_9AGAR</name>
<evidence type="ECO:0000313" key="3">
    <source>
        <dbReference type="EMBL" id="KAL0066253.1"/>
    </source>
</evidence>
<keyword evidence="4" id="KW-1185">Reference proteome</keyword>
<dbReference type="InterPro" id="IPR040648">
    <property type="entry name" value="HMGXB3_CxC4"/>
</dbReference>
<dbReference type="Pfam" id="PF18717">
    <property type="entry name" value="CxC4"/>
    <property type="match status" value="1"/>
</dbReference>
<feature type="compositionally biased region" description="Acidic residues" evidence="1">
    <location>
        <begin position="12"/>
        <end position="23"/>
    </location>
</feature>
<comment type="caution">
    <text evidence="3">The sequence shown here is derived from an EMBL/GenBank/DDBJ whole genome shotgun (WGS) entry which is preliminary data.</text>
</comment>
<feature type="domain" description="HMG" evidence="2">
    <location>
        <begin position="87"/>
        <end position="215"/>
    </location>
</feature>
<feature type="region of interest" description="Disordered" evidence="1">
    <location>
        <begin position="299"/>
        <end position="318"/>
    </location>
</feature>
<evidence type="ECO:0000256" key="1">
    <source>
        <dbReference type="SAM" id="MobiDB-lite"/>
    </source>
</evidence>
<dbReference type="EMBL" id="JBBXMP010000037">
    <property type="protein sequence ID" value="KAL0066253.1"/>
    <property type="molecule type" value="Genomic_DNA"/>
</dbReference>